<dbReference type="AlphaFoldDB" id="A0A506UFD9"/>
<keyword evidence="8" id="KW-1278">Translocase</keyword>
<feature type="transmembrane region" description="Helical" evidence="11">
    <location>
        <begin position="146"/>
        <end position="175"/>
    </location>
</feature>
<evidence type="ECO:0000256" key="9">
    <source>
        <dbReference type="ARBA" id="ARBA00022989"/>
    </source>
</evidence>
<accession>A0A506UFD9</accession>
<dbReference type="InterPro" id="IPR005895">
    <property type="entry name" value="ABC_transptr_haem_export_CcmA"/>
</dbReference>
<name>A0A506UFD9_9HYPH</name>
<dbReference type="GO" id="GO:0005524">
    <property type="term" value="F:ATP binding"/>
    <property type="evidence" value="ECO:0007669"/>
    <property type="project" value="UniProtKB-KW"/>
</dbReference>
<dbReference type="SUPFAM" id="SSF52540">
    <property type="entry name" value="P-loop containing nucleoside triphosphate hydrolases"/>
    <property type="match status" value="1"/>
</dbReference>
<keyword evidence="6" id="KW-0201">Cytochrome c-type biogenesis</keyword>
<evidence type="ECO:0000256" key="11">
    <source>
        <dbReference type="SAM" id="Phobius"/>
    </source>
</evidence>
<dbReference type="OrthoDB" id="5288404at2"/>
<keyword evidence="9 11" id="KW-1133">Transmembrane helix</keyword>
<dbReference type="SMART" id="SM00382">
    <property type="entry name" value="AAA"/>
    <property type="match status" value="1"/>
</dbReference>
<keyword evidence="10 11" id="KW-0472">Membrane</keyword>
<evidence type="ECO:0000256" key="3">
    <source>
        <dbReference type="ARBA" id="ARBA00022448"/>
    </source>
</evidence>
<dbReference type="InterPro" id="IPR036640">
    <property type="entry name" value="ABC1_TM_sf"/>
</dbReference>
<evidence type="ECO:0000259" key="12">
    <source>
        <dbReference type="SMART" id="SM00382"/>
    </source>
</evidence>
<dbReference type="RefSeq" id="WP_141165327.1">
    <property type="nucleotide sequence ID" value="NZ_VHLH01000002.1"/>
</dbReference>
<evidence type="ECO:0000256" key="7">
    <source>
        <dbReference type="ARBA" id="ARBA00022840"/>
    </source>
</evidence>
<evidence type="ECO:0000313" key="14">
    <source>
        <dbReference type="Proteomes" id="UP000320314"/>
    </source>
</evidence>
<dbReference type="InterPro" id="IPR003593">
    <property type="entry name" value="AAA+_ATPase"/>
</dbReference>
<feature type="domain" description="AAA+ ATPase" evidence="12">
    <location>
        <begin position="361"/>
        <end position="534"/>
    </location>
</feature>
<keyword evidence="14" id="KW-1185">Reference proteome</keyword>
<keyword evidence="3" id="KW-0813">Transport</keyword>
<organism evidence="13 14">
    <name type="scientific">Pararhizobium mangrovi</name>
    <dbReference type="NCBI Taxonomy" id="2590452"/>
    <lineage>
        <taxon>Bacteria</taxon>
        <taxon>Pseudomonadati</taxon>
        <taxon>Pseudomonadota</taxon>
        <taxon>Alphaproteobacteria</taxon>
        <taxon>Hyphomicrobiales</taxon>
        <taxon>Rhizobiaceae</taxon>
        <taxon>Rhizobium/Agrobacterium group</taxon>
        <taxon>Pararhizobium</taxon>
    </lineage>
</organism>
<evidence type="ECO:0000313" key="13">
    <source>
        <dbReference type="EMBL" id="TPW31971.1"/>
    </source>
</evidence>
<keyword evidence="7 13" id="KW-0067">ATP-binding</keyword>
<evidence type="ECO:0000256" key="5">
    <source>
        <dbReference type="ARBA" id="ARBA00022741"/>
    </source>
</evidence>
<feature type="transmembrane region" description="Helical" evidence="11">
    <location>
        <begin position="12"/>
        <end position="38"/>
    </location>
</feature>
<dbReference type="SUPFAM" id="SSF90123">
    <property type="entry name" value="ABC transporter transmembrane region"/>
    <property type="match status" value="1"/>
</dbReference>
<evidence type="ECO:0000256" key="1">
    <source>
        <dbReference type="ARBA" id="ARBA00004651"/>
    </source>
</evidence>
<dbReference type="Gene3D" id="3.40.50.300">
    <property type="entry name" value="P-loop containing nucleotide triphosphate hydrolases"/>
    <property type="match status" value="1"/>
</dbReference>
<evidence type="ECO:0000256" key="2">
    <source>
        <dbReference type="ARBA" id="ARBA00005417"/>
    </source>
</evidence>
<comment type="similarity">
    <text evidence="2">Belongs to the ABC transporter superfamily.</text>
</comment>
<evidence type="ECO:0000256" key="10">
    <source>
        <dbReference type="ARBA" id="ARBA00023136"/>
    </source>
</evidence>
<evidence type="ECO:0000256" key="4">
    <source>
        <dbReference type="ARBA" id="ARBA00022692"/>
    </source>
</evidence>
<proteinExistence type="inferred from homology"/>
<dbReference type="InterPro" id="IPR003439">
    <property type="entry name" value="ABC_transporter-like_ATP-bd"/>
</dbReference>
<dbReference type="PROSITE" id="PS00211">
    <property type="entry name" value="ABC_TRANSPORTER_1"/>
    <property type="match status" value="1"/>
</dbReference>
<comment type="subcellular location">
    <subcellularLocation>
        <location evidence="1">Cell membrane</location>
        <topology evidence="1">Multi-pass membrane protein</topology>
    </subcellularLocation>
</comment>
<gene>
    <name evidence="13" type="ORF">FJU11_01930</name>
</gene>
<dbReference type="GO" id="GO:0022857">
    <property type="term" value="F:transmembrane transporter activity"/>
    <property type="evidence" value="ECO:0007669"/>
    <property type="project" value="InterPro"/>
</dbReference>
<protein>
    <submittedName>
        <fullName evidence="13">ATP-binding cassette domain-containing protein</fullName>
    </submittedName>
</protein>
<dbReference type="GO" id="GO:0016887">
    <property type="term" value="F:ATP hydrolysis activity"/>
    <property type="evidence" value="ECO:0007669"/>
    <property type="project" value="InterPro"/>
</dbReference>
<keyword evidence="5" id="KW-0547">Nucleotide-binding</keyword>
<dbReference type="PANTHER" id="PTHR43499:SF1">
    <property type="entry name" value="ABC TRANSPORTER I FAMILY MEMBER 1"/>
    <property type="match status" value="1"/>
</dbReference>
<dbReference type="InterPro" id="IPR017871">
    <property type="entry name" value="ABC_transporter-like_CS"/>
</dbReference>
<dbReference type="InterPro" id="IPR027417">
    <property type="entry name" value="P-loop_NTPase"/>
</dbReference>
<dbReference type="Gene3D" id="1.20.1560.10">
    <property type="entry name" value="ABC transporter type 1, transmembrane domain"/>
    <property type="match status" value="1"/>
</dbReference>
<comment type="caution">
    <text evidence="13">The sequence shown here is derived from an EMBL/GenBank/DDBJ whole genome shotgun (WGS) entry which is preliminary data.</text>
</comment>
<dbReference type="Proteomes" id="UP000320314">
    <property type="component" value="Unassembled WGS sequence"/>
</dbReference>
<dbReference type="GO" id="GO:0017004">
    <property type="term" value="P:cytochrome complex assembly"/>
    <property type="evidence" value="ECO:0007669"/>
    <property type="project" value="UniProtKB-KW"/>
</dbReference>
<dbReference type="EMBL" id="VHLH01000002">
    <property type="protein sequence ID" value="TPW31971.1"/>
    <property type="molecule type" value="Genomic_DNA"/>
</dbReference>
<sequence length="534" mass="56112">MNTRSLETRRRDWRLATTFAFTALGCAVLLGGLSAWFLGSVALAGLTTAALTFNFHIPAALVRLFALGRVAARYGERLVGHRAALGDQVARRVDLFSCMAAAPGVRRAGWQLGDPARLADYLDDVEDVDYARLRAGLPFRTLTVGFTALILATAWLAPLALVPVGVLLAAGAFLVRRLKREGTAALATARAKRNAGAQEFGAALAAGVPLKAEGQWAACAHEALATLDTGEHATGALRRAQVPLDTLSALAGPLVGASAMLATWFAGLRGGALLASAFLAFAWLAFGESVTGASRIVVALLRRKAAAEALDLWSETKHEAVCVLPEPTTASLCRLGHAGLQRLSPAGLPLGTAPLALSLTAGVPTILKGASGSGKTSLLKQIAGWIGEDRFAFDGGILDAYARCAVTTLVLHDAAVLEDTVRANLFATDQSDVLLWQALEATELDARIKAAGGLDAWLRQDTLSLGEAQRLNLARAWLSTKPIVLLDEPAEHLDTGQGERILKGLAEHLRERIVVVAAHHDVPALTGVAHAIDL</sequence>
<reference evidence="13 14" key="1">
    <citation type="submission" date="2019-06" db="EMBL/GenBank/DDBJ databases">
        <authorList>
            <person name="Li M."/>
        </authorList>
    </citation>
    <scope>NUCLEOTIDE SEQUENCE [LARGE SCALE GENOMIC DNA]</scope>
    <source>
        <strain evidence="13 14">BGMRC6574</strain>
    </source>
</reference>
<evidence type="ECO:0000256" key="6">
    <source>
        <dbReference type="ARBA" id="ARBA00022748"/>
    </source>
</evidence>
<evidence type="ECO:0000256" key="8">
    <source>
        <dbReference type="ARBA" id="ARBA00022967"/>
    </source>
</evidence>
<dbReference type="PANTHER" id="PTHR43499">
    <property type="entry name" value="ABC TRANSPORTER I FAMILY MEMBER 1"/>
    <property type="match status" value="1"/>
</dbReference>
<dbReference type="PROSITE" id="PS51257">
    <property type="entry name" value="PROKAR_LIPOPROTEIN"/>
    <property type="match status" value="1"/>
</dbReference>
<dbReference type="GO" id="GO:0005886">
    <property type="term" value="C:plasma membrane"/>
    <property type="evidence" value="ECO:0007669"/>
    <property type="project" value="UniProtKB-SubCell"/>
</dbReference>
<keyword evidence="4 11" id="KW-0812">Transmembrane</keyword>
<dbReference type="Pfam" id="PF00005">
    <property type="entry name" value="ABC_tran"/>
    <property type="match status" value="1"/>
</dbReference>